<dbReference type="SUPFAM" id="SSF46689">
    <property type="entry name" value="Homeodomain-like"/>
    <property type="match status" value="1"/>
</dbReference>
<evidence type="ECO:0000256" key="1">
    <source>
        <dbReference type="ARBA" id="ARBA00023125"/>
    </source>
</evidence>
<dbReference type="AlphaFoldDB" id="A0A640SC56"/>
<feature type="domain" description="HTH tetR-type" evidence="3">
    <location>
        <begin position="31"/>
        <end position="91"/>
    </location>
</feature>
<evidence type="ECO:0000256" key="2">
    <source>
        <dbReference type="PROSITE-ProRule" id="PRU00335"/>
    </source>
</evidence>
<keyword evidence="1 2" id="KW-0238">DNA-binding</keyword>
<dbReference type="Pfam" id="PF17920">
    <property type="entry name" value="TetR_C_16"/>
    <property type="match status" value="1"/>
</dbReference>
<dbReference type="PRINTS" id="PR00455">
    <property type="entry name" value="HTHTETR"/>
</dbReference>
<organism evidence="4 5">
    <name type="scientific">Streptomyces caniferus</name>
    <dbReference type="NCBI Taxonomy" id="285557"/>
    <lineage>
        <taxon>Bacteria</taxon>
        <taxon>Bacillati</taxon>
        <taxon>Actinomycetota</taxon>
        <taxon>Actinomycetes</taxon>
        <taxon>Kitasatosporales</taxon>
        <taxon>Streptomycetaceae</taxon>
        <taxon>Streptomyces</taxon>
    </lineage>
</organism>
<dbReference type="GO" id="GO:0000976">
    <property type="term" value="F:transcription cis-regulatory region binding"/>
    <property type="evidence" value="ECO:0007669"/>
    <property type="project" value="TreeGrafter"/>
</dbReference>
<dbReference type="SUPFAM" id="SSF48498">
    <property type="entry name" value="Tetracyclin repressor-like, C-terminal domain"/>
    <property type="match status" value="1"/>
</dbReference>
<dbReference type="InterPro" id="IPR050109">
    <property type="entry name" value="HTH-type_TetR-like_transc_reg"/>
</dbReference>
<dbReference type="PROSITE" id="PS50977">
    <property type="entry name" value="HTH_TETR_2"/>
    <property type="match status" value="1"/>
</dbReference>
<dbReference type="Gene3D" id="1.10.357.10">
    <property type="entry name" value="Tetracycline Repressor, domain 2"/>
    <property type="match status" value="1"/>
</dbReference>
<dbReference type="InterPro" id="IPR036271">
    <property type="entry name" value="Tet_transcr_reg_TetR-rel_C_sf"/>
</dbReference>
<evidence type="ECO:0000259" key="3">
    <source>
        <dbReference type="PROSITE" id="PS50977"/>
    </source>
</evidence>
<proteinExistence type="predicted"/>
<gene>
    <name evidence="4" type="ORF">Scani_43100</name>
</gene>
<dbReference type="GO" id="GO:0003700">
    <property type="term" value="F:DNA-binding transcription factor activity"/>
    <property type="evidence" value="ECO:0007669"/>
    <property type="project" value="TreeGrafter"/>
</dbReference>
<dbReference type="InterPro" id="IPR023772">
    <property type="entry name" value="DNA-bd_HTH_TetR-type_CS"/>
</dbReference>
<feature type="DNA-binding region" description="H-T-H motif" evidence="2">
    <location>
        <begin position="54"/>
        <end position="73"/>
    </location>
</feature>
<protein>
    <submittedName>
        <fullName evidence="4">TetR family transcriptional regulator</fullName>
    </submittedName>
</protein>
<accession>A0A640SC56</accession>
<evidence type="ECO:0000313" key="5">
    <source>
        <dbReference type="Proteomes" id="UP000435837"/>
    </source>
</evidence>
<dbReference type="Proteomes" id="UP000435837">
    <property type="component" value="Unassembled WGS sequence"/>
</dbReference>
<dbReference type="PANTHER" id="PTHR30055:SF226">
    <property type="entry name" value="HTH-TYPE TRANSCRIPTIONAL REGULATOR PKSA"/>
    <property type="match status" value="1"/>
</dbReference>
<dbReference type="InterPro" id="IPR009057">
    <property type="entry name" value="Homeodomain-like_sf"/>
</dbReference>
<dbReference type="InterPro" id="IPR041678">
    <property type="entry name" value="TetR_C_16"/>
</dbReference>
<dbReference type="Pfam" id="PF00440">
    <property type="entry name" value="TetR_N"/>
    <property type="match status" value="1"/>
</dbReference>
<comment type="caution">
    <text evidence="4">The sequence shown here is derived from an EMBL/GenBank/DDBJ whole genome shotgun (WGS) entry which is preliminary data.</text>
</comment>
<dbReference type="PROSITE" id="PS01081">
    <property type="entry name" value="HTH_TETR_1"/>
    <property type="match status" value="1"/>
</dbReference>
<dbReference type="InterPro" id="IPR001647">
    <property type="entry name" value="HTH_TetR"/>
</dbReference>
<sequence length="251" mass="25981">MAVILTGQREELAMADTPQHGAASASRRDAQGTRLRLLDAASGLFAERGYERATVRDIADRAGVNQALLFRYFGSKKALFGEVMARGGHEQLRTTPAERLFEVALRGMLAGGREGADRSLEVCLRSIGGSDEIADALRGLGEEYAAVLATLSESDTGSLRGDLALSWLLGIGLMRVVVGKEPLVSADPDTVCRLVVGALGGLLEGLPQTGEAGEPGEGAEAGKAGVLGEAVKAEGVDGVDGTGGGRARIPR</sequence>
<evidence type="ECO:0000313" key="4">
    <source>
        <dbReference type="EMBL" id="GFE08042.1"/>
    </source>
</evidence>
<dbReference type="EMBL" id="BLIN01000005">
    <property type="protein sequence ID" value="GFE08042.1"/>
    <property type="molecule type" value="Genomic_DNA"/>
</dbReference>
<reference evidence="4 5" key="1">
    <citation type="submission" date="2019-12" db="EMBL/GenBank/DDBJ databases">
        <title>Whole genome shotgun sequence of Streptomyces caniferus NBRC 15389.</title>
        <authorList>
            <person name="Ichikawa N."/>
            <person name="Kimura A."/>
            <person name="Kitahashi Y."/>
            <person name="Komaki H."/>
            <person name="Tamura T."/>
        </authorList>
    </citation>
    <scope>NUCLEOTIDE SEQUENCE [LARGE SCALE GENOMIC DNA]</scope>
    <source>
        <strain evidence="4 5">NBRC 15389</strain>
    </source>
</reference>
<dbReference type="PANTHER" id="PTHR30055">
    <property type="entry name" value="HTH-TYPE TRANSCRIPTIONAL REGULATOR RUTR"/>
    <property type="match status" value="1"/>
</dbReference>
<name>A0A640SC56_9ACTN</name>